<evidence type="ECO:0000256" key="1">
    <source>
        <dbReference type="ARBA" id="ARBA00004651"/>
    </source>
</evidence>
<evidence type="ECO:0000256" key="4">
    <source>
        <dbReference type="ARBA" id="ARBA00022989"/>
    </source>
</evidence>
<feature type="transmembrane region" description="Helical" evidence="6">
    <location>
        <begin position="108"/>
        <end position="134"/>
    </location>
</feature>
<organism evidence="7 8">
    <name type="scientific">Clostridium butyricum</name>
    <dbReference type="NCBI Taxonomy" id="1492"/>
    <lineage>
        <taxon>Bacteria</taxon>
        <taxon>Bacillati</taxon>
        <taxon>Bacillota</taxon>
        <taxon>Clostridia</taxon>
        <taxon>Eubacteriales</taxon>
        <taxon>Clostridiaceae</taxon>
        <taxon>Clostridium</taxon>
    </lineage>
</organism>
<dbReference type="NCBIfam" id="TIGR02454">
    <property type="entry name" value="ECF_T_CbiQ"/>
    <property type="match status" value="1"/>
</dbReference>
<dbReference type="GO" id="GO:0043190">
    <property type="term" value="C:ATP-binding cassette (ABC) transporter complex"/>
    <property type="evidence" value="ECO:0007669"/>
    <property type="project" value="InterPro"/>
</dbReference>
<dbReference type="RefSeq" id="WP_146868384.1">
    <property type="nucleotide sequence ID" value="NZ_BKBC01000019.1"/>
</dbReference>
<keyword evidence="3 6" id="KW-0812">Transmembrane</keyword>
<accession>A0A512TLY6</accession>
<dbReference type="GO" id="GO:0006824">
    <property type="term" value="P:cobalt ion transport"/>
    <property type="evidence" value="ECO:0007669"/>
    <property type="project" value="InterPro"/>
</dbReference>
<comment type="caution">
    <text evidence="7">The sequence shown here is derived from an EMBL/GenBank/DDBJ whole genome shotgun (WGS) entry which is preliminary data.</text>
</comment>
<dbReference type="PANTHER" id="PTHR34857">
    <property type="entry name" value="SLL0384 PROTEIN"/>
    <property type="match status" value="1"/>
</dbReference>
<sequence length="266" mass="30477">MSDLNKNLKYIRELEELSERESIVHSLNPLSKMIVTIMFLFAVASVDKYDVSMLIGFIFYPIIFVELSDIPKKILFKRVIITLPFCVVMGISNLIFDKGILFYIGSIPITYGVLSCSTIIIKVVLTVTSVYILVATTSMEDIFSSLRKMKIPKIILVQLLLSYRYISVILKETNSMYTAYSLRSGNGKGINLEHMGVFLGQILLKSFARSEEIYMAMKCRGFDGCYPVIYEKKFQLKDYAYICILCISFVYIRMINISVYIFSLLN</sequence>
<gene>
    <name evidence="7" type="primary">cbiQ</name>
    <name evidence="7" type="ORF">CBU02nite_17750</name>
</gene>
<dbReference type="Pfam" id="PF02361">
    <property type="entry name" value="CbiQ"/>
    <property type="match status" value="1"/>
</dbReference>
<protein>
    <submittedName>
        <fullName evidence="7">Cobalt ECF transporter T component CbiQ</fullName>
    </submittedName>
</protein>
<feature type="transmembrane region" description="Helical" evidence="6">
    <location>
        <begin position="79"/>
        <end position="96"/>
    </location>
</feature>
<dbReference type="PANTHER" id="PTHR34857:SF2">
    <property type="entry name" value="SLL0384 PROTEIN"/>
    <property type="match status" value="1"/>
</dbReference>
<keyword evidence="4 6" id="KW-1133">Transmembrane helix</keyword>
<evidence type="ECO:0000256" key="2">
    <source>
        <dbReference type="ARBA" id="ARBA00022475"/>
    </source>
</evidence>
<name>A0A512TLY6_CLOBU</name>
<evidence type="ECO:0000256" key="5">
    <source>
        <dbReference type="ARBA" id="ARBA00023136"/>
    </source>
</evidence>
<dbReference type="InterPro" id="IPR051611">
    <property type="entry name" value="ECF_transporter_component"/>
</dbReference>
<evidence type="ECO:0000313" key="8">
    <source>
        <dbReference type="Proteomes" id="UP000321089"/>
    </source>
</evidence>
<dbReference type="CDD" id="cd16914">
    <property type="entry name" value="EcfT"/>
    <property type="match status" value="1"/>
</dbReference>
<evidence type="ECO:0000256" key="3">
    <source>
        <dbReference type="ARBA" id="ARBA00022692"/>
    </source>
</evidence>
<dbReference type="InterPro" id="IPR003339">
    <property type="entry name" value="ABC/ECF_trnsptr_transmembrane"/>
</dbReference>
<evidence type="ECO:0000313" key="7">
    <source>
        <dbReference type="EMBL" id="GEQ21269.1"/>
    </source>
</evidence>
<keyword evidence="5 6" id="KW-0472">Membrane</keyword>
<dbReference type="EMBL" id="BKBC01000019">
    <property type="protein sequence ID" value="GEQ21269.1"/>
    <property type="molecule type" value="Genomic_DNA"/>
</dbReference>
<feature type="transmembrane region" description="Helical" evidence="6">
    <location>
        <begin position="239"/>
        <end position="262"/>
    </location>
</feature>
<feature type="transmembrane region" description="Helical" evidence="6">
    <location>
        <begin position="51"/>
        <end position="67"/>
    </location>
</feature>
<reference evidence="7 8" key="1">
    <citation type="submission" date="2019-07" db="EMBL/GenBank/DDBJ databases">
        <title>Whole genome shotgun sequence of Clostridium butyricum NBRC 3858.</title>
        <authorList>
            <person name="Hosoyama A."/>
            <person name="Uohara A."/>
            <person name="Ohji S."/>
            <person name="Ichikawa N."/>
        </authorList>
    </citation>
    <scope>NUCLEOTIDE SEQUENCE [LARGE SCALE GENOMIC DNA]</scope>
    <source>
        <strain evidence="7 8">NBRC 3858</strain>
    </source>
</reference>
<dbReference type="InterPro" id="IPR012809">
    <property type="entry name" value="ECF_CbiQ"/>
</dbReference>
<evidence type="ECO:0000256" key="6">
    <source>
        <dbReference type="SAM" id="Phobius"/>
    </source>
</evidence>
<proteinExistence type="predicted"/>
<comment type="subcellular location">
    <subcellularLocation>
        <location evidence="1">Cell membrane</location>
        <topology evidence="1">Multi-pass membrane protein</topology>
    </subcellularLocation>
</comment>
<keyword evidence="2" id="KW-1003">Cell membrane</keyword>
<dbReference type="AlphaFoldDB" id="A0A512TLY6"/>
<dbReference type="Proteomes" id="UP000321089">
    <property type="component" value="Unassembled WGS sequence"/>
</dbReference>